<keyword evidence="9" id="KW-0408">Iron</keyword>
<keyword evidence="10 11" id="KW-0472">Membrane</keyword>
<evidence type="ECO:0000256" key="4">
    <source>
        <dbReference type="ARBA" id="ARBA00022617"/>
    </source>
</evidence>
<dbReference type="InterPro" id="IPR006593">
    <property type="entry name" value="Cyt_b561/ferric_Rdtase_TM"/>
</dbReference>
<keyword evidence="8 11" id="KW-1133">Transmembrane helix</keyword>
<dbReference type="OrthoDB" id="907479at2759"/>
<feature type="transmembrane region" description="Helical" evidence="11">
    <location>
        <begin position="75"/>
        <end position="95"/>
    </location>
</feature>
<evidence type="ECO:0000256" key="2">
    <source>
        <dbReference type="ARBA" id="ARBA00004141"/>
    </source>
</evidence>
<feature type="transmembrane region" description="Helical" evidence="11">
    <location>
        <begin position="115"/>
        <end position="140"/>
    </location>
</feature>
<feature type="transmembrane region" description="Helical" evidence="11">
    <location>
        <begin position="152"/>
        <end position="172"/>
    </location>
</feature>
<feature type="transmembrane region" description="Helical" evidence="11">
    <location>
        <begin position="192"/>
        <end position="217"/>
    </location>
</feature>
<evidence type="ECO:0000256" key="7">
    <source>
        <dbReference type="ARBA" id="ARBA00022982"/>
    </source>
</evidence>
<comment type="cofactor">
    <cofactor evidence="1">
        <name>heme b</name>
        <dbReference type="ChEBI" id="CHEBI:60344"/>
    </cofactor>
</comment>
<evidence type="ECO:0000256" key="11">
    <source>
        <dbReference type="SAM" id="Phobius"/>
    </source>
</evidence>
<evidence type="ECO:0000313" key="14">
    <source>
        <dbReference type="Proteomes" id="UP001152320"/>
    </source>
</evidence>
<evidence type="ECO:0000256" key="10">
    <source>
        <dbReference type="ARBA" id="ARBA00023136"/>
    </source>
</evidence>
<feature type="domain" description="Cytochrome b561" evidence="12">
    <location>
        <begin position="11"/>
        <end position="213"/>
    </location>
</feature>
<comment type="subcellular location">
    <subcellularLocation>
        <location evidence="2">Membrane</location>
        <topology evidence="2">Multi-pass membrane protein</topology>
    </subcellularLocation>
</comment>
<keyword evidence="14" id="KW-1185">Reference proteome</keyword>
<organism evidence="13 14">
    <name type="scientific">Holothuria leucospilota</name>
    <name type="common">Black long sea cucumber</name>
    <name type="synonym">Mertensiothuria leucospilota</name>
    <dbReference type="NCBI Taxonomy" id="206669"/>
    <lineage>
        <taxon>Eukaryota</taxon>
        <taxon>Metazoa</taxon>
        <taxon>Echinodermata</taxon>
        <taxon>Eleutherozoa</taxon>
        <taxon>Echinozoa</taxon>
        <taxon>Holothuroidea</taxon>
        <taxon>Aspidochirotacea</taxon>
        <taxon>Aspidochirotida</taxon>
        <taxon>Holothuriidae</taxon>
        <taxon>Holothuria</taxon>
    </lineage>
</organism>
<dbReference type="Proteomes" id="UP001152320">
    <property type="component" value="Chromosome 18"/>
</dbReference>
<keyword evidence="3" id="KW-0813">Transport</keyword>
<keyword evidence="6" id="KW-0479">Metal-binding</keyword>
<proteinExistence type="predicted"/>
<gene>
    <name evidence="13" type="ORF">HOLleu_35193</name>
</gene>
<evidence type="ECO:0000313" key="13">
    <source>
        <dbReference type="EMBL" id="KAJ8025085.1"/>
    </source>
</evidence>
<dbReference type="GO" id="GO:0016020">
    <property type="term" value="C:membrane"/>
    <property type="evidence" value="ECO:0007669"/>
    <property type="project" value="UniProtKB-SubCell"/>
</dbReference>
<dbReference type="GO" id="GO:0046872">
    <property type="term" value="F:metal ion binding"/>
    <property type="evidence" value="ECO:0007669"/>
    <property type="project" value="UniProtKB-KW"/>
</dbReference>
<dbReference type="InterPro" id="IPR043205">
    <property type="entry name" value="CYB561/CYBRD1-like"/>
</dbReference>
<evidence type="ECO:0000256" key="9">
    <source>
        <dbReference type="ARBA" id="ARBA00023004"/>
    </source>
</evidence>
<feature type="transmembrane region" description="Helical" evidence="11">
    <location>
        <begin position="47"/>
        <end position="68"/>
    </location>
</feature>
<dbReference type="PROSITE" id="PS50939">
    <property type="entry name" value="CYTOCHROME_B561"/>
    <property type="match status" value="1"/>
</dbReference>
<sequence>MPRFFYPLLALSQLLAVILLVLTGYWTGHMLGGFAWDGSLQQFNLHPLLMILGLVFLYGDAILMFRIFRKENKTVVKVIHMTMHVCSMICIVIALKAVFSYHRDQHLATFFSAHSWIGFLTVLMFFMQWLFGFVSFFLPWLNSDKRIDLLPFHRFFGIAIFAMSCATAVVGVNEKLLLALSSDYSKMGPIATVGNLVALVLVAFALVVGFLVTYAPYQRESTPDIEKLPLTQAASMRDFQATDDDRVLEE</sequence>
<comment type="caution">
    <text evidence="13">The sequence shown here is derived from an EMBL/GenBank/DDBJ whole genome shotgun (WGS) entry which is preliminary data.</text>
</comment>
<keyword evidence="7" id="KW-0249">Electron transport</keyword>
<evidence type="ECO:0000256" key="6">
    <source>
        <dbReference type="ARBA" id="ARBA00022723"/>
    </source>
</evidence>
<dbReference type="PANTHER" id="PTHR10106:SF0">
    <property type="entry name" value="LD36721P"/>
    <property type="match status" value="1"/>
</dbReference>
<evidence type="ECO:0000256" key="1">
    <source>
        <dbReference type="ARBA" id="ARBA00001970"/>
    </source>
</evidence>
<evidence type="ECO:0000259" key="12">
    <source>
        <dbReference type="PROSITE" id="PS50939"/>
    </source>
</evidence>
<protein>
    <submittedName>
        <fullName evidence="13">Cytochrome b561</fullName>
    </submittedName>
</protein>
<evidence type="ECO:0000256" key="5">
    <source>
        <dbReference type="ARBA" id="ARBA00022692"/>
    </source>
</evidence>
<name>A0A9Q1BFX5_HOLLE</name>
<accession>A0A9Q1BFX5</accession>
<dbReference type="GO" id="GO:0016491">
    <property type="term" value="F:oxidoreductase activity"/>
    <property type="evidence" value="ECO:0007669"/>
    <property type="project" value="InterPro"/>
</dbReference>
<dbReference type="FunFam" id="1.20.120.1770:FF:000001">
    <property type="entry name" value="Cytochrome b reductase 1"/>
    <property type="match status" value="1"/>
</dbReference>
<reference evidence="13" key="1">
    <citation type="submission" date="2021-10" db="EMBL/GenBank/DDBJ databases">
        <title>Tropical sea cucumber genome reveals ecological adaptation and Cuvierian tubules defense mechanism.</title>
        <authorList>
            <person name="Chen T."/>
        </authorList>
    </citation>
    <scope>NUCLEOTIDE SEQUENCE</scope>
    <source>
        <strain evidence="13">Nanhai2018</strain>
        <tissue evidence="13">Muscle</tissue>
    </source>
</reference>
<dbReference type="Pfam" id="PF03188">
    <property type="entry name" value="Cytochrom_B561"/>
    <property type="match status" value="1"/>
</dbReference>
<keyword evidence="4" id="KW-0349">Heme</keyword>
<evidence type="ECO:0000256" key="8">
    <source>
        <dbReference type="ARBA" id="ARBA00022989"/>
    </source>
</evidence>
<keyword evidence="5 11" id="KW-0812">Transmembrane</keyword>
<dbReference type="PANTHER" id="PTHR10106">
    <property type="entry name" value="CYTOCHROME B561-RELATED"/>
    <property type="match status" value="1"/>
</dbReference>
<evidence type="ECO:0000256" key="3">
    <source>
        <dbReference type="ARBA" id="ARBA00022448"/>
    </source>
</evidence>
<dbReference type="Gene3D" id="1.20.120.1770">
    <property type="match status" value="1"/>
</dbReference>
<dbReference type="AlphaFoldDB" id="A0A9Q1BFX5"/>
<dbReference type="SMART" id="SM00665">
    <property type="entry name" value="B561"/>
    <property type="match status" value="1"/>
</dbReference>
<dbReference type="EMBL" id="JAIZAY010000018">
    <property type="protein sequence ID" value="KAJ8025085.1"/>
    <property type="molecule type" value="Genomic_DNA"/>
</dbReference>